<protein>
    <submittedName>
        <fullName evidence="1">Uncharacterized protein</fullName>
    </submittedName>
</protein>
<dbReference type="EMBL" id="GBRH01201390">
    <property type="protein sequence ID" value="JAD96505.1"/>
    <property type="molecule type" value="Transcribed_RNA"/>
</dbReference>
<name>A0A0A9EF46_ARUDO</name>
<proteinExistence type="predicted"/>
<reference evidence="1" key="2">
    <citation type="journal article" date="2015" name="Data Brief">
        <title>Shoot transcriptome of the giant reed, Arundo donax.</title>
        <authorList>
            <person name="Barrero R.A."/>
            <person name="Guerrero F.D."/>
            <person name="Moolhuijzen P."/>
            <person name="Goolsby J.A."/>
            <person name="Tidwell J."/>
            <person name="Bellgard S.E."/>
            <person name="Bellgard M.I."/>
        </authorList>
    </citation>
    <scope>NUCLEOTIDE SEQUENCE</scope>
    <source>
        <tissue evidence="1">Shoot tissue taken approximately 20 cm above the soil surface</tissue>
    </source>
</reference>
<evidence type="ECO:0000313" key="1">
    <source>
        <dbReference type="EMBL" id="JAD96505.1"/>
    </source>
</evidence>
<sequence>MRAAAVEQGGAAQVAQHRLGVRGLRLQRRRGRHLRRRDRPCRYTWLGVRAV</sequence>
<dbReference type="AlphaFoldDB" id="A0A0A9EF46"/>
<reference evidence="1" key="1">
    <citation type="submission" date="2014-09" db="EMBL/GenBank/DDBJ databases">
        <authorList>
            <person name="Magalhaes I.L.F."/>
            <person name="Oliveira U."/>
            <person name="Santos F.R."/>
            <person name="Vidigal T.H.D.A."/>
            <person name="Brescovit A.D."/>
            <person name="Santos A.J."/>
        </authorList>
    </citation>
    <scope>NUCLEOTIDE SEQUENCE</scope>
    <source>
        <tissue evidence="1">Shoot tissue taken approximately 20 cm above the soil surface</tissue>
    </source>
</reference>
<accession>A0A0A9EF46</accession>
<organism evidence="1">
    <name type="scientific">Arundo donax</name>
    <name type="common">Giant reed</name>
    <name type="synonym">Donax arundinaceus</name>
    <dbReference type="NCBI Taxonomy" id="35708"/>
    <lineage>
        <taxon>Eukaryota</taxon>
        <taxon>Viridiplantae</taxon>
        <taxon>Streptophyta</taxon>
        <taxon>Embryophyta</taxon>
        <taxon>Tracheophyta</taxon>
        <taxon>Spermatophyta</taxon>
        <taxon>Magnoliopsida</taxon>
        <taxon>Liliopsida</taxon>
        <taxon>Poales</taxon>
        <taxon>Poaceae</taxon>
        <taxon>PACMAD clade</taxon>
        <taxon>Arundinoideae</taxon>
        <taxon>Arundineae</taxon>
        <taxon>Arundo</taxon>
    </lineage>
</organism>